<feature type="region of interest" description="Disordered" evidence="1">
    <location>
        <begin position="151"/>
        <end position="174"/>
    </location>
</feature>
<evidence type="ECO:0000313" key="3">
    <source>
        <dbReference type="Proteomes" id="UP000271162"/>
    </source>
</evidence>
<dbReference type="WBParaSite" id="NBR_0001717401-mRNA-1">
    <property type="protein sequence ID" value="NBR_0001717401-mRNA-1"/>
    <property type="gene ID" value="NBR_0001717401"/>
</dbReference>
<accession>A0A0N4YJM1</accession>
<protein>
    <submittedName>
        <fullName evidence="4">TPX2_importin domain-containing protein</fullName>
    </submittedName>
</protein>
<keyword evidence="3" id="KW-1185">Reference proteome</keyword>
<proteinExistence type="predicted"/>
<reference evidence="4" key="1">
    <citation type="submission" date="2017-02" db="UniProtKB">
        <authorList>
            <consortium name="WormBaseParasite"/>
        </authorList>
    </citation>
    <scope>IDENTIFICATION</scope>
</reference>
<dbReference type="Proteomes" id="UP000271162">
    <property type="component" value="Unassembled WGS sequence"/>
</dbReference>
<sequence>MLSSSDNKKRIELGIFKTRKPIKDDEDGGEKVTKKASISREGNDPSSSKSSDQKKQSLFARKKKPSECFAEARVDKRMLSFSTNSLPKPFRMADFASARAVEPVHPTTHSNPHRILHHHRFLTPPPFEMRTRKDEEQLEKVVVVHRDLGSDSCKRSSRRKNLGFGRTDREKTATRACRPHSSTRLKFGGGKTALHSCPHPSPVHVSYSRRHTQIHEFCPRTTAAAAIHPRM</sequence>
<dbReference type="AlphaFoldDB" id="A0A0N4YJM1"/>
<name>A0A0N4YJM1_NIPBR</name>
<evidence type="ECO:0000313" key="4">
    <source>
        <dbReference type="WBParaSite" id="NBR_0001717401-mRNA-1"/>
    </source>
</evidence>
<gene>
    <name evidence="2" type="ORF">NBR_LOCUS17175</name>
</gene>
<dbReference type="EMBL" id="UYSL01022598">
    <property type="protein sequence ID" value="VDL80788.1"/>
    <property type="molecule type" value="Genomic_DNA"/>
</dbReference>
<feature type="region of interest" description="Disordered" evidence="1">
    <location>
        <begin position="1"/>
        <end position="63"/>
    </location>
</feature>
<evidence type="ECO:0000256" key="1">
    <source>
        <dbReference type="SAM" id="MobiDB-lite"/>
    </source>
</evidence>
<evidence type="ECO:0000313" key="2">
    <source>
        <dbReference type="EMBL" id="VDL80788.1"/>
    </source>
</evidence>
<reference evidence="2 3" key="2">
    <citation type="submission" date="2018-11" db="EMBL/GenBank/DDBJ databases">
        <authorList>
            <consortium name="Pathogen Informatics"/>
        </authorList>
    </citation>
    <scope>NUCLEOTIDE SEQUENCE [LARGE SCALE GENOMIC DNA]</scope>
</reference>
<organism evidence="4">
    <name type="scientific">Nippostrongylus brasiliensis</name>
    <name type="common">Rat hookworm</name>
    <dbReference type="NCBI Taxonomy" id="27835"/>
    <lineage>
        <taxon>Eukaryota</taxon>
        <taxon>Metazoa</taxon>
        <taxon>Ecdysozoa</taxon>
        <taxon>Nematoda</taxon>
        <taxon>Chromadorea</taxon>
        <taxon>Rhabditida</taxon>
        <taxon>Rhabditina</taxon>
        <taxon>Rhabditomorpha</taxon>
        <taxon>Strongyloidea</taxon>
        <taxon>Heligmosomidae</taxon>
        <taxon>Nippostrongylus</taxon>
    </lineage>
</organism>
<feature type="compositionally biased region" description="Basic and acidic residues" evidence="1">
    <location>
        <begin position="1"/>
        <end position="12"/>
    </location>
</feature>